<accession>A0AAU9K3P6</accession>
<comment type="caution">
    <text evidence="2">The sequence shown here is derived from an EMBL/GenBank/DDBJ whole genome shotgun (WGS) entry which is preliminary data.</text>
</comment>
<organism evidence="2 3">
    <name type="scientific">Blepharisma stoltei</name>
    <dbReference type="NCBI Taxonomy" id="1481888"/>
    <lineage>
        <taxon>Eukaryota</taxon>
        <taxon>Sar</taxon>
        <taxon>Alveolata</taxon>
        <taxon>Ciliophora</taxon>
        <taxon>Postciliodesmatophora</taxon>
        <taxon>Heterotrichea</taxon>
        <taxon>Heterotrichida</taxon>
        <taxon>Blepharismidae</taxon>
        <taxon>Blepharisma</taxon>
    </lineage>
</organism>
<dbReference type="AlphaFoldDB" id="A0AAU9K3P6"/>
<evidence type="ECO:0000256" key="1">
    <source>
        <dbReference type="SAM" id="MobiDB-lite"/>
    </source>
</evidence>
<feature type="region of interest" description="Disordered" evidence="1">
    <location>
        <begin position="1"/>
        <end position="28"/>
    </location>
</feature>
<dbReference type="EMBL" id="CAJZBQ010000053">
    <property type="protein sequence ID" value="CAG9331806.1"/>
    <property type="molecule type" value="Genomic_DNA"/>
</dbReference>
<dbReference type="Proteomes" id="UP001162131">
    <property type="component" value="Unassembled WGS sequence"/>
</dbReference>
<feature type="compositionally biased region" description="Basic and acidic residues" evidence="1">
    <location>
        <begin position="15"/>
        <end position="26"/>
    </location>
</feature>
<protein>
    <submittedName>
        <fullName evidence="2">Uncharacterized protein</fullName>
    </submittedName>
</protein>
<gene>
    <name evidence="2" type="ORF">BSTOLATCC_MIC53866</name>
</gene>
<evidence type="ECO:0000313" key="3">
    <source>
        <dbReference type="Proteomes" id="UP001162131"/>
    </source>
</evidence>
<evidence type="ECO:0000313" key="2">
    <source>
        <dbReference type="EMBL" id="CAG9331806.1"/>
    </source>
</evidence>
<reference evidence="2" key="1">
    <citation type="submission" date="2021-09" db="EMBL/GenBank/DDBJ databases">
        <authorList>
            <consortium name="AG Swart"/>
            <person name="Singh M."/>
            <person name="Singh A."/>
            <person name="Seah K."/>
            <person name="Emmerich C."/>
        </authorList>
    </citation>
    <scope>NUCLEOTIDE SEQUENCE</scope>
    <source>
        <strain evidence="2">ATCC30299</strain>
    </source>
</reference>
<name>A0AAU9K3P6_9CILI</name>
<keyword evidence="3" id="KW-1185">Reference proteome</keyword>
<sequence>MSSEPGKKNARSKAKRTENKEKKESSIQENIHWSLGFPNAKDAQEIMQEKAKHQAKLLELHEEVRNSFFNDGVSHQSQVILRRIVQNPAVPQKYEFFNLLDALNTAHQEMLMNELELAVWEIYLEKFVWKDKETPLLLLLMLSAFAVKSYFNEDVSTYQAYLSVKYPGFLEAYEKWYNVYKNDMNISPIELNDKFRDLNKFVTTPGDTKVVDYNYYVDEILQNSASYTVKSKDSLQRLTNDQEIMDIYSAYIKREPIIINNQQILDTEMLAPTLSKLDSVLSGIETEGLNNFESNKASGVPIIASNMVLERIDSICTEILLSQENSHNKS</sequence>
<proteinExistence type="predicted"/>